<dbReference type="AlphaFoldDB" id="D4YZE1"/>
<name>D4YZE1_SPHIU</name>
<dbReference type="HOGENOM" id="CLU_2304213_0_0_5"/>
<dbReference type="Proteomes" id="UP000007753">
    <property type="component" value="Chromosome 1"/>
</dbReference>
<protein>
    <submittedName>
        <fullName evidence="1">Uncharacterized protein</fullName>
    </submittedName>
</protein>
<keyword evidence="2" id="KW-1185">Reference proteome</keyword>
<accession>D4YZE1</accession>
<dbReference type="STRING" id="452662.SJA_C1-08890"/>
<organism evidence="1 2">
    <name type="scientific">Sphingobium indicum (strain DSM 16413 / CCM 7287 / MTCC 6362 / UT26 / NBRC 101211 / UT26S)</name>
    <name type="common">Sphingobium japonicum</name>
    <dbReference type="NCBI Taxonomy" id="452662"/>
    <lineage>
        <taxon>Bacteria</taxon>
        <taxon>Pseudomonadati</taxon>
        <taxon>Pseudomonadota</taxon>
        <taxon>Alphaproteobacteria</taxon>
        <taxon>Sphingomonadales</taxon>
        <taxon>Sphingomonadaceae</taxon>
        <taxon>Sphingobium</taxon>
    </lineage>
</organism>
<sequence length="105" mass="12184">MGSDNGLRSLGDYARRSVNLFTICRCGHSAVLDSAKLNRWYLFHCWNTDMETIGAHLRCSRCDGHPDRFAPTPRQPNNPHWMSDEHQWERLAKRLADRDVTKPMS</sequence>
<evidence type="ECO:0000313" key="2">
    <source>
        <dbReference type="Proteomes" id="UP000007753"/>
    </source>
</evidence>
<gene>
    <name evidence="1" type="ordered locus">SJA_C1-08890</name>
</gene>
<dbReference type="KEGG" id="sjp:SJA_C1-08890"/>
<proteinExistence type="predicted"/>
<reference evidence="1 2" key="1">
    <citation type="journal article" date="2010" name="J. Bacteriol.">
        <title>Complete genome sequence of the representative gamma-hexachlorocyclohexane-degrading bacterium Sphingobium japonicum UT26.</title>
        <authorList>
            <person name="Nagata Y."/>
            <person name="Ohtsubo Y."/>
            <person name="Endo R."/>
            <person name="Ichikawa N."/>
            <person name="Ankai A."/>
            <person name="Oguchi A."/>
            <person name="Fukui S."/>
            <person name="Fujita N."/>
            <person name="Tsuda M."/>
        </authorList>
    </citation>
    <scope>NUCLEOTIDE SEQUENCE [LARGE SCALE GENOMIC DNA]</scope>
    <source>
        <strain evidence="2">DSM 16413 / CCM 7287 / MTCC 6362 / UT26 / NBRC 101211 / UT26S</strain>
    </source>
</reference>
<evidence type="ECO:0000313" key="1">
    <source>
        <dbReference type="EMBL" id="BAI95723.1"/>
    </source>
</evidence>
<dbReference type="eggNOG" id="ENOG503175I">
    <property type="taxonomic scope" value="Bacteria"/>
</dbReference>
<dbReference type="EMBL" id="AP010803">
    <property type="protein sequence ID" value="BAI95723.1"/>
    <property type="molecule type" value="Genomic_DNA"/>
</dbReference>